<evidence type="ECO:0000256" key="1">
    <source>
        <dbReference type="ARBA" id="ARBA00004651"/>
    </source>
</evidence>
<comment type="similarity">
    <text evidence="2">Belongs to the polysaccharide synthase family.</text>
</comment>
<comment type="caution">
    <text evidence="8">The sequence shown here is derived from an EMBL/GenBank/DDBJ whole genome shotgun (WGS) entry which is preliminary data.</text>
</comment>
<feature type="transmembrane region" description="Helical" evidence="7">
    <location>
        <begin position="20"/>
        <end position="42"/>
    </location>
</feature>
<keyword evidence="6 7" id="KW-0472">Membrane</keyword>
<dbReference type="PANTHER" id="PTHR30250">
    <property type="entry name" value="PST FAMILY PREDICTED COLANIC ACID TRANSPORTER"/>
    <property type="match status" value="1"/>
</dbReference>
<protein>
    <submittedName>
        <fullName evidence="8">Uncharacterized protein</fullName>
    </submittedName>
</protein>
<proteinExistence type="inferred from homology"/>
<reference evidence="8 9" key="1">
    <citation type="journal article" date="2016" name="Nat. Commun.">
        <title>Thousands of microbial genomes shed light on interconnected biogeochemical processes in an aquifer system.</title>
        <authorList>
            <person name="Anantharaman K."/>
            <person name="Brown C.T."/>
            <person name="Hug L.A."/>
            <person name="Sharon I."/>
            <person name="Castelle C.J."/>
            <person name="Probst A.J."/>
            <person name="Thomas B.C."/>
            <person name="Singh A."/>
            <person name="Wilkins M.J."/>
            <person name="Karaoz U."/>
            <person name="Brodie E.L."/>
            <person name="Williams K.H."/>
            <person name="Hubbard S.S."/>
            <person name="Banfield J.F."/>
        </authorList>
    </citation>
    <scope>NUCLEOTIDE SEQUENCE [LARGE SCALE GENOMIC DNA]</scope>
</reference>
<keyword evidence="5 7" id="KW-1133">Transmembrane helix</keyword>
<evidence type="ECO:0000256" key="3">
    <source>
        <dbReference type="ARBA" id="ARBA00022475"/>
    </source>
</evidence>
<dbReference type="GO" id="GO:0005886">
    <property type="term" value="C:plasma membrane"/>
    <property type="evidence" value="ECO:0007669"/>
    <property type="project" value="UniProtKB-SubCell"/>
</dbReference>
<dbReference type="PANTHER" id="PTHR30250:SF10">
    <property type="entry name" value="LIPOPOLYSACCHARIDE BIOSYNTHESIS PROTEIN WZXC"/>
    <property type="match status" value="1"/>
</dbReference>
<feature type="transmembrane region" description="Helical" evidence="7">
    <location>
        <begin position="48"/>
        <end position="73"/>
    </location>
</feature>
<name>A0A1F5YI16_9BACT</name>
<feature type="transmembrane region" description="Helical" evidence="7">
    <location>
        <begin position="420"/>
        <end position="439"/>
    </location>
</feature>
<comment type="subcellular location">
    <subcellularLocation>
        <location evidence="1">Cell membrane</location>
        <topology evidence="1">Multi-pass membrane protein</topology>
    </subcellularLocation>
</comment>
<feature type="transmembrane region" description="Helical" evidence="7">
    <location>
        <begin position="445"/>
        <end position="466"/>
    </location>
</feature>
<feature type="transmembrane region" description="Helical" evidence="7">
    <location>
        <begin position="150"/>
        <end position="173"/>
    </location>
</feature>
<evidence type="ECO:0000256" key="5">
    <source>
        <dbReference type="ARBA" id="ARBA00022989"/>
    </source>
</evidence>
<accession>A0A1F5YI16</accession>
<feature type="transmembrane region" description="Helical" evidence="7">
    <location>
        <begin position="179"/>
        <end position="199"/>
    </location>
</feature>
<feature type="transmembrane region" description="Helical" evidence="7">
    <location>
        <begin position="390"/>
        <end position="408"/>
    </location>
</feature>
<gene>
    <name evidence="8" type="ORF">A2Y99_05385</name>
</gene>
<dbReference type="EMBL" id="MFIY01000046">
    <property type="protein sequence ID" value="OGF99596.1"/>
    <property type="molecule type" value="Genomic_DNA"/>
</dbReference>
<evidence type="ECO:0000313" key="9">
    <source>
        <dbReference type="Proteomes" id="UP000178230"/>
    </source>
</evidence>
<feature type="transmembrane region" description="Helical" evidence="7">
    <location>
        <begin position="119"/>
        <end position="138"/>
    </location>
</feature>
<evidence type="ECO:0000256" key="6">
    <source>
        <dbReference type="ARBA" id="ARBA00023136"/>
    </source>
</evidence>
<dbReference type="InterPro" id="IPR050833">
    <property type="entry name" value="Poly_Biosynth_Transport"/>
</dbReference>
<feature type="transmembrane region" description="Helical" evidence="7">
    <location>
        <begin position="93"/>
        <end position="113"/>
    </location>
</feature>
<evidence type="ECO:0000256" key="4">
    <source>
        <dbReference type="ARBA" id="ARBA00022692"/>
    </source>
</evidence>
<organism evidence="8 9">
    <name type="scientific">Candidatus Gottesmanbacteria bacterium RBG_13_37_7</name>
    <dbReference type="NCBI Taxonomy" id="1798369"/>
    <lineage>
        <taxon>Bacteria</taxon>
        <taxon>Candidatus Gottesmaniibacteriota</taxon>
    </lineage>
</organism>
<feature type="transmembrane region" description="Helical" evidence="7">
    <location>
        <begin position="287"/>
        <end position="314"/>
    </location>
</feature>
<evidence type="ECO:0000256" key="2">
    <source>
        <dbReference type="ARBA" id="ARBA00007430"/>
    </source>
</evidence>
<dbReference type="Pfam" id="PF13440">
    <property type="entry name" value="Polysacc_synt_3"/>
    <property type="match status" value="1"/>
</dbReference>
<dbReference type="Proteomes" id="UP000178230">
    <property type="component" value="Unassembled WGS sequence"/>
</dbReference>
<dbReference type="AlphaFoldDB" id="A0A1F5YI16"/>
<evidence type="ECO:0000313" key="8">
    <source>
        <dbReference type="EMBL" id="OGF99596.1"/>
    </source>
</evidence>
<evidence type="ECO:0000256" key="7">
    <source>
        <dbReference type="SAM" id="Phobius"/>
    </source>
</evidence>
<feature type="transmembrane region" description="Helical" evidence="7">
    <location>
        <begin position="366"/>
        <end position="384"/>
    </location>
</feature>
<feature type="transmembrane region" description="Helical" evidence="7">
    <location>
        <begin position="334"/>
        <end position="354"/>
    </location>
</feature>
<keyword evidence="4 7" id="KW-0812">Transmembrane</keyword>
<keyword evidence="3" id="KW-1003">Cell membrane</keyword>
<sequence>MREENFFSIKNKIIGGVFALTTRTLILQIIAFISTFILTVLLTPSVFGIFFIVSAIISFLSYFSDIGLAAALIQKKDEPSDDELKTVFTIQQILVGSLIILVYFFSPYLIRFYQIEGGGLFLLRALLVSFFLSSLKTIPSVLMERKLEFGLLIIPQIAETLVFYLVAIIMAYFGMGVVSFAWAALFRGLVGLILIYLIYPWKIKIGISKPVIKHLLTFGIPFQVNSILALVKDDLMTIFLGKILPLSQIGYIGWAKKWAEAPLRLIMDNIIKVTFPAYSRLQQNKKILGIALGKSLFFLSVFIFPAVIFLVIFIKPMIAIIPKYQKWEPALISFYLFCFSSVMAAFSSPLINALNALGRIKTTLKIMVLWTVMTWLITPIFVLLFGFNGVALSLALISVTAIIPVVITRKLVYFPIIKSIFKPFISSIVVLLFMIFLLLMGGKPLMVFFVLITGIIIYLLFIVIWMKDEIRGYLPKFLTKK</sequence>